<keyword evidence="3" id="KW-1185">Reference proteome</keyword>
<gene>
    <name evidence="2" type="ORF">MHYMCMPASI_00170</name>
</gene>
<dbReference type="Proteomes" id="UP000837675">
    <property type="component" value="Unassembled WGS sequence"/>
</dbReference>
<dbReference type="GO" id="GO:0005737">
    <property type="term" value="C:cytoplasm"/>
    <property type="evidence" value="ECO:0007669"/>
    <property type="project" value="TreeGrafter"/>
</dbReference>
<dbReference type="SUPFAM" id="SSF54368">
    <property type="entry name" value="Glutamine synthetase, N-terminal domain"/>
    <property type="match status" value="1"/>
</dbReference>
<dbReference type="EMBL" id="CAJVAF010000049">
    <property type="protein sequence ID" value="CAG7589629.1"/>
    <property type="molecule type" value="Genomic_DNA"/>
</dbReference>
<dbReference type="PANTHER" id="PTHR43407">
    <property type="entry name" value="GLUTAMINE SYNTHETASE"/>
    <property type="match status" value="1"/>
</dbReference>
<evidence type="ECO:0000313" key="3">
    <source>
        <dbReference type="Proteomes" id="UP000837675"/>
    </source>
</evidence>
<reference evidence="2" key="1">
    <citation type="submission" date="2021-06" db="EMBL/GenBank/DDBJ databases">
        <authorList>
            <person name="Nardi T."/>
            <person name="Nardi T."/>
        </authorList>
    </citation>
    <scope>NUCLEOTIDE SEQUENCE</scope>
</reference>
<proteinExistence type="inferred from homology"/>
<dbReference type="GO" id="GO:0016020">
    <property type="term" value="C:membrane"/>
    <property type="evidence" value="ECO:0007669"/>
    <property type="project" value="TreeGrafter"/>
</dbReference>
<accession>A0A8S4BTS1</accession>
<dbReference type="GO" id="GO:0006542">
    <property type="term" value="P:glutamine biosynthetic process"/>
    <property type="evidence" value="ECO:0007669"/>
    <property type="project" value="InterPro"/>
</dbReference>
<protein>
    <submittedName>
        <fullName evidence="2">Glutamine synthetase type I</fullName>
    </submittedName>
</protein>
<dbReference type="Gene3D" id="3.10.20.70">
    <property type="entry name" value="Glutamine synthetase, N-terminal domain"/>
    <property type="match status" value="1"/>
</dbReference>
<dbReference type="GO" id="GO:0019740">
    <property type="term" value="P:nitrogen utilization"/>
    <property type="evidence" value="ECO:0007669"/>
    <property type="project" value="TreeGrafter"/>
</dbReference>
<comment type="caution">
    <text evidence="2">The sequence shown here is derived from an EMBL/GenBank/DDBJ whole genome shotgun (WGS) entry which is preliminary data.</text>
</comment>
<organism evidence="2 3">
    <name type="scientific">Hyalomma marginatum</name>
    <dbReference type="NCBI Taxonomy" id="34627"/>
    <lineage>
        <taxon>Eukaryota</taxon>
        <taxon>Metazoa</taxon>
        <taxon>Ecdysozoa</taxon>
        <taxon>Arthropoda</taxon>
        <taxon>Chelicerata</taxon>
        <taxon>Arachnida</taxon>
        <taxon>Acari</taxon>
        <taxon>Parasitiformes</taxon>
        <taxon>Ixodida</taxon>
        <taxon>Ixodoidea</taxon>
        <taxon>Ixodidae</taxon>
        <taxon>Hyalomminae</taxon>
        <taxon>Hyalomma</taxon>
    </lineage>
</organism>
<name>A0A8S4BTS1_9ACAR</name>
<dbReference type="AlphaFoldDB" id="A0A8S4BTS1"/>
<dbReference type="InterPro" id="IPR036651">
    <property type="entry name" value="Gln_synt_N_sf"/>
</dbReference>
<dbReference type="GO" id="GO:0004356">
    <property type="term" value="F:glutamine synthetase activity"/>
    <property type="evidence" value="ECO:0007669"/>
    <property type="project" value="InterPro"/>
</dbReference>
<evidence type="ECO:0000313" key="2">
    <source>
        <dbReference type="EMBL" id="CAG7589629.1"/>
    </source>
</evidence>
<dbReference type="PANTHER" id="PTHR43407:SF1">
    <property type="entry name" value="LENGSIN"/>
    <property type="match status" value="1"/>
</dbReference>
<sequence>MFNFLEKEVFVLDKNEQFDFITFRFFDIFGAYQDITYSAHYFSDDFLQNNAVIASSNSLTDCISNKKIYLKPDLNTFFPDLLSNAIIIHCNIVVKSHEGVNLYNNLNHDPRYLASRTDSYLLNSMKIDQIAFLIELEFYADIEGDLEDEFYNNLKSSFEKSNVELVSYRKLEEPNKRLVGIFSLGILNTADTIEKVKYLLKKTGVHYQIVVSFESNKKQPARIIVNHVIYQNSRSIFHLNNFFTPTEEVTRYIGGIFYNYNQIIDLSKKLRQTSENLRKIKFYYAEDLPSLKNHCKVMVNDLYISIDLPAQGVNSYILLASLIIYGIDGIYEKIKCNELDMGQGILDQSLDFSSPSLTSFNLIHNVMGEEIVDLYKKV</sequence>
<evidence type="ECO:0000256" key="1">
    <source>
        <dbReference type="ARBA" id="ARBA00009897"/>
    </source>
</evidence>
<comment type="similarity">
    <text evidence="1">Belongs to the glutamine synthetase family.</text>
</comment>